<feature type="domain" description="DUF6830" evidence="2">
    <location>
        <begin position="330"/>
        <end position="440"/>
    </location>
</feature>
<reference evidence="3" key="1">
    <citation type="submission" date="2020-11" db="EMBL/GenBank/DDBJ databases">
        <authorList>
            <consortium name="DOE Joint Genome Institute"/>
            <person name="Ahrendt S."/>
            <person name="Riley R."/>
            <person name="Andreopoulos W."/>
            <person name="LaButti K."/>
            <person name="Pangilinan J."/>
            <person name="Ruiz-duenas F.J."/>
            <person name="Barrasa J.M."/>
            <person name="Sanchez-Garcia M."/>
            <person name="Camarero S."/>
            <person name="Miyauchi S."/>
            <person name="Serrano A."/>
            <person name="Linde D."/>
            <person name="Babiker R."/>
            <person name="Drula E."/>
            <person name="Ayuso-Fernandez I."/>
            <person name="Pacheco R."/>
            <person name="Padilla G."/>
            <person name="Ferreira P."/>
            <person name="Barriuso J."/>
            <person name="Kellner H."/>
            <person name="Castanera R."/>
            <person name="Alfaro M."/>
            <person name="Ramirez L."/>
            <person name="Pisabarro A.G."/>
            <person name="Kuo A."/>
            <person name="Tritt A."/>
            <person name="Lipzen A."/>
            <person name="He G."/>
            <person name="Yan M."/>
            <person name="Ng V."/>
            <person name="Cullen D."/>
            <person name="Martin F."/>
            <person name="Rosso M.-N."/>
            <person name="Henrissat B."/>
            <person name="Hibbett D."/>
            <person name="Martinez A.T."/>
            <person name="Grigoriev I.V."/>
        </authorList>
    </citation>
    <scope>NUCLEOTIDE SEQUENCE</scope>
    <source>
        <strain evidence="3">AH 44721</strain>
    </source>
</reference>
<evidence type="ECO:0000256" key="1">
    <source>
        <dbReference type="SAM" id="MobiDB-lite"/>
    </source>
</evidence>
<dbReference type="Pfam" id="PF20722">
    <property type="entry name" value="DUF6830"/>
    <property type="match status" value="1"/>
</dbReference>
<dbReference type="EMBL" id="JADNYJ010000429">
    <property type="protein sequence ID" value="KAF8869526.1"/>
    <property type="molecule type" value="Genomic_DNA"/>
</dbReference>
<dbReference type="Proteomes" id="UP000724874">
    <property type="component" value="Unassembled WGS sequence"/>
</dbReference>
<evidence type="ECO:0000313" key="3">
    <source>
        <dbReference type="EMBL" id="KAF8869526.1"/>
    </source>
</evidence>
<proteinExistence type="predicted"/>
<protein>
    <recommendedName>
        <fullName evidence="2">DUF6830 domain-containing protein</fullName>
    </recommendedName>
</protein>
<gene>
    <name evidence="3" type="ORF">CPB84DRAFT_1694050</name>
</gene>
<sequence>MCISDPYLLCGRLPEQCLVTCTKYGTCPKCQCPADSLGDPKAAPERTRQWTEKIINDAKVSDSPREFHKECMSHDVTGGVYTPFWQDFPYTDIHKCITPDILHQLYQGIFKHIVAWCQRIVGEKALDQRIQALPFGVGLRQFKHGISKLSQISGSERKNMAKILLGCLSGLMAPTGIKAVRALLDFIYLSQYSSHNQETLAYMRDALKDFHKYKHYFIDIKCREHLNLPKLHSLNHYIDSIELFGTTDNYNTEMFEQLHIDFAKHGWRATNQRDEFPQMIRWLSQQEKLSYFNALTKQRLSENHSALNSTNSPMPDSNSTGASSRRWFKTIAKYPNYPQRPISLIQQLHNAPDFAFYLQKYLNSIREPRLPNQTLQSATLPFSQLDVYNMFRFHPVPLNDDEEEYDIVKAIPRSKSMPDGRFDTAVVMTSKEAESHGLKGKWLEVVITQDLI</sequence>
<dbReference type="AlphaFoldDB" id="A0A9P5N7E2"/>
<dbReference type="InterPro" id="IPR049233">
    <property type="entry name" value="DUF6830"/>
</dbReference>
<name>A0A9P5N7E2_GYMJU</name>
<evidence type="ECO:0000313" key="4">
    <source>
        <dbReference type="Proteomes" id="UP000724874"/>
    </source>
</evidence>
<accession>A0A9P5N7E2</accession>
<dbReference type="Pfam" id="PF18759">
    <property type="entry name" value="Plavaka"/>
    <property type="match status" value="1"/>
</dbReference>
<feature type="region of interest" description="Disordered" evidence="1">
    <location>
        <begin position="303"/>
        <end position="322"/>
    </location>
</feature>
<dbReference type="InterPro" id="IPR041078">
    <property type="entry name" value="Plavaka"/>
</dbReference>
<organism evidence="3 4">
    <name type="scientific">Gymnopilus junonius</name>
    <name type="common">Spectacular rustgill mushroom</name>
    <name type="synonym">Gymnopilus spectabilis subsp. junonius</name>
    <dbReference type="NCBI Taxonomy" id="109634"/>
    <lineage>
        <taxon>Eukaryota</taxon>
        <taxon>Fungi</taxon>
        <taxon>Dikarya</taxon>
        <taxon>Basidiomycota</taxon>
        <taxon>Agaricomycotina</taxon>
        <taxon>Agaricomycetes</taxon>
        <taxon>Agaricomycetidae</taxon>
        <taxon>Agaricales</taxon>
        <taxon>Agaricineae</taxon>
        <taxon>Hymenogastraceae</taxon>
        <taxon>Gymnopilus</taxon>
    </lineage>
</organism>
<keyword evidence="4" id="KW-1185">Reference proteome</keyword>
<evidence type="ECO:0000259" key="2">
    <source>
        <dbReference type="Pfam" id="PF20722"/>
    </source>
</evidence>
<dbReference type="OrthoDB" id="3232941at2759"/>
<comment type="caution">
    <text evidence="3">The sequence shown here is derived from an EMBL/GenBank/DDBJ whole genome shotgun (WGS) entry which is preliminary data.</text>
</comment>